<sequence>MKSTEEVVGGGGSLGSPLTGQARRALVKQIDSSGPGQRLDGNILAASRKRHVWDQSPLSAGAHKKALS</sequence>
<feature type="region of interest" description="Disordered" evidence="1">
    <location>
        <begin position="1"/>
        <end position="20"/>
    </location>
</feature>
<comment type="caution">
    <text evidence="2">The sequence shown here is derived from an EMBL/GenBank/DDBJ whole genome shotgun (WGS) entry which is preliminary data.</text>
</comment>
<organism evidence="2 3">
    <name type="scientific">Synaphobranchus kaupii</name>
    <name type="common">Kaup's arrowtooth eel</name>
    <dbReference type="NCBI Taxonomy" id="118154"/>
    <lineage>
        <taxon>Eukaryota</taxon>
        <taxon>Metazoa</taxon>
        <taxon>Chordata</taxon>
        <taxon>Craniata</taxon>
        <taxon>Vertebrata</taxon>
        <taxon>Euteleostomi</taxon>
        <taxon>Actinopterygii</taxon>
        <taxon>Neopterygii</taxon>
        <taxon>Teleostei</taxon>
        <taxon>Anguilliformes</taxon>
        <taxon>Synaphobranchidae</taxon>
        <taxon>Synaphobranchus</taxon>
    </lineage>
</organism>
<dbReference type="AlphaFoldDB" id="A0A9Q1GFD5"/>
<accession>A0A9Q1GFD5</accession>
<protein>
    <submittedName>
        <fullName evidence="2">Uncharacterized protein</fullName>
    </submittedName>
</protein>
<dbReference type="EMBL" id="JAINUF010000001">
    <property type="protein sequence ID" value="KAJ8382548.1"/>
    <property type="molecule type" value="Genomic_DNA"/>
</dbReference>
<evidence type="ECO:0000313" key="3">
    <source>
        <dbReference type="Proteomes" id="UP001152622"/>
    </source>
</evidence>
<gene>
    <name evidence="2" type="ORF">SKAU_G00033260</name>
</gene>
<dbReference type="Proteomes" id="UP001152622">
    <property type="component" value="Chromosome 1"/>
</dbReference>
<evidence type="ECO:0000313" key="2">
    <source>
        <dbReference type="EMBL" id="KAJ8382548.1"/>
    </source>
</evidence>
<keyword evidence="3" id="KW-1185">Reference proteome</keyword>
<reference evidence="2" key="1">
    <citation type="journal article" date="2023" name="Science">
        <title>Genome structures resolve the early diversification of teleost fishes.</title>
        <authorList>
            <person name="Parey E."/>
            <person name="Louis A."/>
            <person name="Montfort J."/>
            <person name="Bouchez O."/>
            <person name="Roques C."/>
            <person name="Iampietro C."/>
            <person name="Lluch J."/>
            <person name="Castinel A."/>
            <person name="Donnadieu C."/>
            <person name="Desvignes T."/>
            <person name="Floi Bucao C."/>
            <person name="Jouanno E."/>
            <person name="Wen M."/>
            <person name="Mejri S."/>
            <person name="Dirks R."/>
            <person name="Jansen H."/>
            <person name="Henkel C."/>
            <person name="Chen W.J."/>
            <person name="Zahm M."/>
            <person name="Cabau C."/>
            <person name="Klopp C."/>
            <person name="Thompson A.W."/>
            <person name="Robinson-Rechavi M."/>
            <person name="Braasch I."/>
            <person name="Lecointre G."/>
            <person name="Bobe J."/>
            <person name="Postlethwait J.H."/>
            <person name="Berthelot C."/>
            <person name="Roest Crollius H."/>
            <person name="Guiguen Y."/>
        </authorList>
    </citation>
    <scope>NUCLEOTIDE SEQUENCE</scope>
    <source>
        <strain evidence="2">WJC10195</strain>
    </source>
</reference>
<evidence type="ECO:0000256" key="1">
    <source>
        <dbReference type="SAM" id="MobiDB-lite"/>
    </source>
</evidence>
<proteinExistence type="predicted"/>
<name>A0A9Q1GFD5_SYNKA</name>